<dbReference type="EMBL" id="AXCR01000001">
    <property type="protein sequence ID" value="KJR89266.1"/>
    <property type="molecule type" value="Genomic_DNA"/>
</dbReference>
<comment type="subcellular location">
    <subcellularLocation>
        <location evidence="2">Endoplasmic reticulum membrane</location>
        <topology evidence="2">Multi-pass membrane protein</topology>
    </subcellularLocation>
</comment>
<feature type="transmembrane region" description="Helical" evidence="8">
    <location>
        <begin position="234"/>
        <end position="252"/>
    </location>
</feature>
<feature type="transmembrane region" description="Helical" evidence="8">
    <location>
        <begin position="194"/>
        <end position="213"/>
    </location>
</feature>
<reference evidence="10 11" key="2">
    <citation type="journal article" date="2015" name="Eukaryot. Cell">
        <title>Asexual propagation of a virulent clone complex in a human and feline outbreak of sporotrichosis.</title>
        <authorList>
            <person name="Teixeira Mde M."/>
            <person name="Rodrigues A.M."/>
            <person name="Tsui C.K."/>
            <person name="de Almeida L.G."/>
            <person name="Van Diepeningen A.D."/>
            <person name="van den Ende B.G."/>
            <person name="Fernandes G.F."/>
            <person name="Kano R."/>
            <person name="Hamelin R.C."/>
            <person name="Lopes-Bezerra L.M."/>
            <person name="Vasconcelos A.T."/>
            <person name="de Hoog S."/>
            <person name="de Camargo Z.P."/>
            <person name="Felipe M.S."/>
        </authorList>
    </citation>
    <scope>NUCLEOTIDE SEQUENCE [LARGE SCALE GENOMIC DNA]</scope>
    <source>
        <strain evidence="10 11">1099-18</strain>
    </source>
</reference>
<feature type="domain" description="Sugar phosphate transporter" evidence="9">
    <location>
        <begin position="61"/>
        <end position="366"/>
    </location>
</feature>
<protein>
    <recommendedName>
        <fullName evidence="9">Sugar phosphate transporter domain-containing protein</fullName>
    </recommendedName>
</protein>
<evidence type="ECO:0000256" key="4">
    <source>
        <dbReference type="ARBA" id="ARBA00011182"/>
    </source>
</evidence>
<dbReference type="OrthoDB" id="10261634at2759"/>
<dbReference type="InterPro" id="IPR050186">
    <property type="entry name" value="TPT_transporter"/>
</dbReference>
<dbReference type="InterPro" id="IPR004853">
    <property type="entry name" value="Sugar_P_trans_dom"/>
</dbReference>
<evidence type="ECO:0000259" key="9">
    <source>
        <dbReference type="Pfam" id="PF03151"/>
    </source>
</evidence>
<comment type="subunit">
    <text evidence="4">Homooligomer.</text>
</comment>
<accession>A0A0F2MM59</accession>
<name>A0A0F2MM59_SPOSC</name>
<feature type="transmembrane region" description="Helical" evidence="8">
    <location>
        <begin position="123"/>
        <end position="147"/>
    </location>
</feature>
<evidence type="ECO:0000256" key="6">
    <source>
        <dbReference type="ARBA" id="ARBA00022989"/>
    </source>
</evidence>
<organism evidence="10 11">
    <name type="scientific">Sporothrix schenckii 1099-18</name>
    <dbReference type="NCBI Taxonomy" id="1397361"/>
    <lineage>
        <taxon>Eukaryota</taxon>
        <taxon>Fungi</taxon>
        <taxon>Dikarya</taxon>
        <taxon>Ascomycota</taxon>
        <taxon>Pezizomycotina</taxon>
        <taxon>Sordariomycetes</taxon>
        <taxon>Sordariomycetidae</taxon>
        <taxon>Ophiostomatales</taxon>
        <taxon>Ophiostomataceae</taxon>
        <taxon>Sporothrix</taxon>
    </lineage>
</organism>
<evidence type="ECO:0000256" key="5">
    <source>
        <dbReference type="ARBA" id="ARBA00022692"/>
    </source>
</evidence>
<keyword evidence="5 8" id="KW-0812">Transmembrane</keyword>
<sequence>MPSTHQLVPQHDPDLDLDLEGQLLDGKHAVKDGILAAGGAPAQQPLAVEDTVSTRAKLAQLGFYFLCNVALTIYNKLILGKFPHPWLLTALHTGSASIGCYILRMRGTITRTPLDWREEMTLLAFSVLFTINIAISNVSLAMVSVPFHQIMRSTTPVITVAAYRVLFGRAYSTETYLSLVPIVLGVGMTTYGEYYFTLAGFVLTLLGVVLAVAKTIATNRIMTGSLKLSPMETLLRLSPLAFFQALLIAWASGELSGAMAGAAGAAAAASSPAGSAAVVARVVARAVGDSPISMALALLGNGVLAFALNVSSFTANKAAGALTMTVCGNVKQCLTVLLGIVFFNVTIGFTNGVGMLVSLAGAAWYSFVELQSKTKAATK</sequence>
<evidence type="ECO:0000256" key="1">
    <source>
        <dbReference type="ARBA" id="ARBA00003420"/>
    </source>
</evidence>
<dbReference type="PANTHER" id="PTHR11132">
    <property type="entry name" value="SOLUTE CARRIER FAMILY 35"/>
    <property type="match status" value="1"/>
</dbReference>
<keyword evidence="7 8" id="KW-0472">Membrane</keyword>
<evidence type="ECO:0000256" key="8">
    <source>
        <dbReference type="SAM" id="Phobius"/>
    </source>
</evidence>
<dbReference type="VEuPathDB" id="FungiDB:SPSK_06402"/>
<evidence type="ECO:0000256" key="2">
    <source>
        <dbReference type="ARBA" id="ARBA00004477"/>
    </source>
</evidence>
<evidence type="ECO:0000256" key="3">
    <source>
        <dbReference type="ARBA" id="ARBA00010425"/>
    </source>
</evidence>
<dbReference type="GeneID" id="27668385"/>
<dbReference type="Proteomes" id="UP000033710">
    <property type="component" value="Unassembled WGS sequence"/>
</dbReference>
<comment type="caution">
    <text evidence="10">The sequence shown here is derived from an EMBL/GenBank/DDBJ whole genome shotgun (WGS) entry which is preliminary data.</text>
</comment>
<comment type="function">
    <text evidence="1">Involved in the import of GDP-mannose from the cytoplasm into the Golgi lumen.</text>
</comment>
<comment type="similarity">
    <text evidence="3">Belongs to the TPT transporter family. SLC35D subfamily.</text>
</comment>
<proteinExistence type="inferred from homology"/>
<dbReference type="GO" id="GO:0005789">
    <property type="term" value="C:endoplasmic reticulum membrane"/>
    <property type="evidence" value="ECO:0007669"/>
    <property type="project" value="UniProtKB-SubCell"/>
</dbReference>
<keyword evidence="6 8" id="KW-1133">Transmembrane helix</keyword>
<dbReference type="Pfam" id="PF03151">
    <property type="entry name" value="TPT"/>
    <property type="match status" value="1"/>
</dbReference>
<gene>
    <name evidence="10" type="ORF">SPSK_06402</name>
</gene>
<dbReference type="RefSeq" id="XP_016591942.1">
    <property type="nucleotide sequence ID" value="XM_016733108.1"/>
</dbReference>
<evidence type="ECO:0000313" key="10">
    <source>
        <dbReference type="EMBL" id="KJR89266.1"/>
    </source>
</evidence>
<feature type="transmembrane region" description="Helical" evidence="8">
    <location>
        <begin position="335"/>
        <end position="365"/>
    </location>
</feature>
<evidence type="ECO:0000313" key="11">
    <source>
        <dbReference type="Proteomes" id="UP000033710"/>
    </source>
</evidence>
<reference evidence="10 11" key="1">
    <citation type="journal article" date="2014" name="BMC Genomics">
        <title>Comparative genomics of the major fungal agents of human and animal Sporotrichosis: Sporothrix schenckii and Sporothrix brasiliensis.</title>
        <authorList>
            <person name="Teixeira M.M."/>
            <person name="de Almeida L.G."/>
            <person name="Kubitschek-Barreira P."/>
            <person name="Alves F.L."/>
            <person name="Kioshima E.S."/>
            <person name="Abadio A.K."/>
            <person name="Fernandes L."/>
            <person name="Derengowski L.S."/>
            <person name="Ferreira K.S."/>
            <person name="Souza R.C."/>
            <person name="Ruiz J.C."/>
            <person name="de Andrade N.C."/>
            <person name="Paes H.C."/>
            <person name="Nicola A.M."/>
            <person name="Albuquerque P."/>
            <person name="Gerber A.L."/>
            <person name="Martins V.P."/>
            <person name="Peconick L.D."/>
            <person name="Neto A.V."/>
            <person name="Chaucanez C.B."/>
            <person name="Silva P.A."/>
            <person name="Cunha O.L."/>
            <person name="de Oliveira F.F."/>
            <person name="dos Santos T.C."/>
            <person name="Barros A.L."/>
            <person name="Soares M.A."/>
            <person name="de Oliveira L.M."/>
            <person name="Marini M.M."/>
            <person name="Villalobos-Duno H."/>
            <person name="Cunha M.M."/>
            <person name="de Hoog S."/>
            <person name="da Silveira J.F."/>
            <person name="Henrissat B."/>
            <person name="Nino-Vega G.A."/>
            <person name="Cisalpino P.S."/>
            <person name="Mora-Montes H.M."/>
            <person name="Almeida S.R."/>
            <person name="Stajich J.E."/>
            <person name="Lopes-Bezerra L.M."/>
            <person name="Vasconcelos A.T."/>
            <person name="Felipe M.S."/>
        </authorList>
    </citation>
    <scope>NUCLEOTIDE SEQUENCE [LARGE SCALE GENOMIC DNA]</scope>
    <source>
        <strain evidence="10 11">1099-18</strain>
    </source>
</reference>
<dbReference type="AlphaFoldDB" id="A0A0F2MM59"/>
<feature type="transmembrane region" description="Helical" evidence="8">
    <location>
        <begin position="61"/>
        <end position="79"/>
    </location>
</feature>
<dbReference type="KEGG" id="ssck:SPSK_06402"/>
<feature type="transmembrane region" description="Helical" evidence="8">
    <location>
        <begin position="295"/>
        <end position="315"/>
    </location>
</feature>
<evidence type="ECO:0000256" key="7">
    <source>
        <dbReference type="ARBA" id="ARBA00023136"/>
    </source>
</evidence>